<protein>
    <submittedName>
        <fullName evidence="1">Uncharacterized protein</fullName>
    </submittedName>
</protein>
<evidence type="ECO:0000313" key="1">
    <source>
        <dbReference type="EMBL" id="CAH1429593.1"/>
    </source>
</evidence>
<organism evidence="1 2">
    <name type="scientific">Lactuca virosa</name>
    <dbReference type="NCBI Taxonomy" id="75947"/>
    <lineage>
        <taxon>Eukaryota</taxon>
        <taxon>Viridiplantae</taxon>
        <taxon>Streptophyta</taxon>
        <taxon>Embryophyta</taxon>
        <taxon>Tracheophyta</taxon>
        <taxon>Spermatophyta</taxon>
        <taxon>Magnoliopsida</taxon>
        <taxon>eudicotyledons</taxon>
        <taxon>Gunneridae</taxon>
        <taxon>Pentapetalae</taxon>
        <taxon>asterids</taxon>
        <taxon>campanulids</taxon>
        <taxon>Asterales</taxon>
        <taxon>Asteraceae</taxon>
        <taxon>Cichorioideae</taxon>
        <taxon>Cichorieae</taxon>
        <taxon>Lactucinae</taxon>
        <taxon>Lactuca</taxon>
    </lineage>
</organism>
<comment type="caution">
    <text evidence="1">The sequence shown here is derived from an EMBL/GenBank/DDBJ whole genome shotgun (WGS) entry which is preliminary data.</text>
</comment>
<dbReference type="Proteomes" id="UP001157418">
    <property type="component" value="Unassembled WGS sequence"/>
</dbReference>
<name>A0AAU9MP01_9ASTR</name>
<dbReference type="EMBL" id="CAKMRJ010002914">
    <property type="protein sequence ID" value="CAH1429593.1"/>
    <property type="molecule type" value="Genomic_DNA"/>
</dbReference>
<sequence length="73" mass="8713">MFISDFKNHQCSYLISEPISLLEQKNLHGDEDQTYNKGRLLKVQCCWEFEVLLESLYKAHFIVMLKPHTFHLN</sequence>
<reference evidence="1 2" key="1">
    <citation type="submission" date="2022-01" db="EMBL/GenBank/DDBJ databases">
        <authorList>
            <person name="Xiong W."/>
            <person name="Schranz E."/>
        </authorList>
    </citation>
    <scope>NUCLEOTIDE SEQUENCE [LARGE SCALE GENOMIC DNA]</scope>
</reference>
<dbReference type="AlphaFoldDB" id="A0AAU9MP01"/>
<keyword evidence="2" id="KW-1185">Reference proteome</keyword>
<proteinExistence type="predicted"/>
<accession>A0AAU9MP01</accession>
<gene>
    <name evidence="1" type="ORF">LVIROSA_LOCUS16445</name>
</gene>
<evidence type="ECO:0000313" key="2">
    <source>
        <dbReference type="Proteomes" id="UP001157418"/>
    </source>
</evidence>